<dbReference type="RefSeq" id="WP_076409766.1">
    <property type="nucleotide sequence ID" value="NZ_AP028040.1"/>
</dbReference>
<feature type="compositionally biased region" description="Pro residues" evidence="1">
    <location>
        <begin position="57"/>
        <end position="66"/>
    </location>
</feature>
<evidence type="ECO:0000256" key="2">
    <source>
        <dbReference type="SAM" id="Phobius"/>
    </source>
</evidence>
<evidence type="ECO:0000256" key="1">
    <source>
        <dbReference type="SAM" id="MobiDB-lite"/>
    </source>
</evidence>
<comment type="caution">
    <text evidence="3">The sequence shown here is derived from an EMBL/GenBank/DDBJ whole genome shotgun (WGS) entry which is preliminary data.</text>
</comment>
<gene>
    <name evidence="3" type="ORF">BIZ92_19795</name>
</gene>
<proteinExistence type="predicted"/>
<organism evidence="3 4">
    <name type="scientific">Alcaligenes xylosoxydans xylosoxydans</name>
    <name type="common">Achromobacter xylosoxidans</name>
    <dbReference type="NCBI Taxonomy" id="85698"/>
    <lineage>
        <taxon>Bacteria</taxon>
        <taxon>Pseudomonadati</taxon>
        <taxon>Pseudomonadota</taxon>
        <taxon>Betaproteobacteria</taxon>
        <taxon>Burkholderiales</taxon>
        <taxon>Alcaligenaceae</taxon>
        <taxon>Achromobacter</taxon>
    </lineage>
</organism>
<dbReference type="EMBL" id="MJMN01000004">
    <property type="protein sequence ID" value="OMG91281.1"/>
    <property type="molecule type" value="Genomic_DNA"/>
</dbReference>
<keyword evidence="2" id="KW-0812">Transmembrane</keyword>
<dbReference type="Proteomes" id="UP000187251">
    <property type="component" value="Unassembled WGS sequence"/>
</dbReference>
<feature type="transmembrane region" description="Helical" evidence="2">
    <location>
        <begin position="21"/>
        <end position="39"/>
    </location>
</feature>
<evidence type="ECO:0000313" key="4">
    <source>
        <dbReference type="Proteomes" id="UP000187251"/>
    </source>
</evidence>
<feature type="compositionally biased region" description="Basic and acidic residues" evidence="1">
    <location>
        <begin position="67"/>
        <end position="81"/>
    </location>
</feature>
<protein>
    <submittedName>
        <fullName evidence="3">Energy transducer TonB</fullName>
    </submittedName>
</protein>
<name>A0A1R1JXH0_ALCXX</name>
<keyword evidence="2" id="KW-0472">Membrane</keyword>
<feature type="compositionally biased region" description="Pro residues" evidence="1">
    <location>
        <begin position="82"/>
        <end position="96"/>
    </location>
</feature>
<keyword evidence="2" id="KW-1133">Transmembrane helix</keyword>
<feature type="region of interest" description="Disordered" evidence="1">
    <location>
        <begin position="53"/>
        <end position="128"/>
    </location>
</feature>
<feature type="compositionally biased region" description="Basic and acidic residues" evidence="1">
    <location>
        <begin position="97"/>
        <end position="108"/>
    </location>
</feature>
<dbReference type="AlphaFoldDB" id="A0A1R1JXH0"/>
<dbReference type="OrthoDB" id="7032053at2"/>
<sequence length="238" mass="25548">MPQHASDSPRTPHPARRWLKLAAVAVALIAAAYALWRWANDMAGVRREAPKATAIIPLPPPPPPPPEPEKPPEPEPPKEEPVAPPEPEPQPTPEPPKPQDEAPPRPADDLANPMQIDGDAQAGTDAFNIGAGQGKGMAGGGGGRGGNGTYNQYVAYALQKILSQDDRTRNLSFRTYVDIWFDADGKITRVALGRAGTDAEIDARVVETLRAVPRIDERPPASMGMPMRILVTGRRPSP</sequence>
<evidence type="ECO:0000313" key="3">
    <source>
        <dbReference type="EMBL" id="OMG91281.1"/>
    </source>
</evidence>
<accession>A0A1R1JXH0</accession>
<reference evidence="3 4" key="1">
    <citation type="submission" date="2016-09" db="EMBL/GenBank/DDBJ databases">
        <title>Phylogenomics of Achromobacter.</title>
        <authorList>
            <person name="Jeukens J."/>
            <person name="Freschi L."/>
            <person name="Vincent A.T."/>
            <person name="Emond-Rheault J.-G."/>
            <person name="Kukavica-Ibrulj I."/>
            <person name="Charette S.J."/>
            <person name="Levesque R.C."/>
        </authorList>
    </citation>
    <scope>NUCLEOTIDE SEQUENCE [LARGE SCALE GENOMIC DNA]</scope>
    <source>
        <strain evidence="3 4">AUS488</strain>
    </source>
</reference>